<evidence type="ECO:0000313" key="1">
    <source>
        <dbReference type="EMBL" id="RCV19058.1"/>
    </source>
</evidence>
<dbReference type="AlphaFoldDB" id="A0A368QMT7"/>
<sequence>MPSPSNTLLSLPGGAALRGLHLGALRRRRAPTSCTAKQIWVCVESMDMGYSQLLSWLLLVRSRTCVGCYCYFVASLNFKSSFR</sequence>
<reference evidence="1" key="1">
    <citation type="journal article" date="2012" name="Nat. Biotechnol.">
        <title>Reference genome sequence of the model plant Setaria.</title>
        <authorList>
            <person name="Bennetzen J.L."/>
            <person name="Schmutz J."/>
            <person name="Wang H."/>
            <person name="Percifield R."/>
            <person name="Hawkins J."/>
            <person name="Pontaroli A.C."/>
            <person name="Estep M."/>
            <person name="Feng L."/>
            <person name="Vaughn J.N."/>
            <person name="Grimwood J."/>
            <person name="Jenkins J."/>
            <person name="Barry K."/>
            <person name="Lindquist E."/>
            <person name="Hellsten U."/>
            <person name="Deshpande S."/>
            <person name="Wang X."/>
            <person name="Wu X."/>
            <person name="Mitros T."/>
            <person name="Triplett J."/>
            <person name="Yang X."/>
            <person name="Ye C.Y."/>
            <person name="Mauro-Herrera M."/>
            <person name="Wang L."/>
            <person name="Li P."/>
            <person name="Sharma M."/>
            <person name="Sharma R."/>
            <person name="Ronald P.C."/>
            <person name="Panaud O."/>
            <person name="Kellogg E.A."/>
            <person name="Brutnell T.P."/>
            <person name="Doust A.N."/>
            <person name="Tuskan G.A."/>
            <person name="Rokhsar D."/>
            <person name="Devos K.M."/>
        </authorList>
    </citation>
    <scope>NUCLEOTIDE SEQUENCE [LARGE SCALE GENOMIC DNA]</scope>
    <source>
        <strain evidence="1">Yugu1</strain>
    </source>
</reference>
<protein>
    <submittedName>
        <fullName evidence="1">Uncharacterized protein</fullName>
    </submittedName>
</protein>
<gene>
    <name evidence="1" type="ORF">SETIT_3G353400v2</name>
</gene>
<organism evidence="1">
    <name type="scientific">Setaria italica</name>
    <name type="common">Foxtail millet</name>
    <name type="synonym">Panicum italicum</name>
    <dbReference type="NCBI Taxonomy" id="4555"/>
    <lineage>
        <taxon>Eukaryota</taxon>
        <taxon>Viridiplantae</taxon>
        <taxon>Streptophyta</taxon>
        <taxon>Embryophyta</taxon>
        <taxon>Tracheophyta</taxon>
        <taxon>Spermatophyta</taxon>
        <taxon>Magnoliopsida</taxon>
        <taxon>Liliopsida</taxon>
        <taxon>Poales</taxon>
        <taxon>Poaceae</taxon>
        <taxon>PACMAD clade</taxon>
        <taxon>Panicoideae</taxon>
        <taxon>Panicodae</taxon>
        <taxon>Paniceae</taxon>
        <taxon>Cenchrinae</taxon>
        <taxon>Setaria</taxon>
    </lineage>
</organism>
<dbReference type="EMBL" id="CM003530">
    <property type="protein sequence ID" value="RCV19058.1"/>
    <property type="molecule type" value="Genomic_DNA"/>
</dbReference>
<accession>A0A368QMT7</accession>
<name>A0A368QMT7_SETIT</name>
<reference evidence="1" key="2">
    <citation type="submission" date="2015-07" db="EMBL/GenBank/DDBJ databases">
        <authorList>
            <person name="Noorani M."/>
        </authorList>
    </citation>
    <scope>NUCLEOTIDE SEQUENCE</scope>
    <source>
        <strain evidence="1">Yugu1</strain>
    </source>
</reference>
<proteinExistence type="predicted"/>